<keyword evidence="4 14" id="KW-0808">Transferase</keyword>
<evidence type="ECO:0000256" key="8">
    <source>
        <dbReference type="ARBA" id="ARBA00022840"/>
    </source>
</evidence>
<comment type="pathway">
    <text evidence="11">Amino-acid biosynthesis; L-threonine biosynthesis; L-threonine from L-aspartate: step 1/5.</text>
</comment>
<keyword evidence="9" id="KW-0663">Pyridoxal phosphate</keyword>
<dbReference type="PANTHER" id="PTHR43727">
    <property type="entry name" value="DIAMINOPIMELATE DECARBOXYLASE"/>
    <property type="match status" value="1"/>
</dbReference>
<evidence type="ECO:0000259" key="13">
    <source>
        <dbReference type="Pfam" id="PF02784"/>
    </source>
</evidence>
<evidence type="ECO:0000259" key="12">
    <source>
        <dbReference type="Pfam" id="PF00696"/>
    </source>
</evidence>
<dbReference type="InterPro" id="IPR002986">
    <property type="entry name" value="DAP_deCOOHase_LysA"/>
</dbReference>
<dbReference type="EMBL" id="JALJYF010000002">
    <property type="protein sequence ID" value="MCP1727961.1"/>
    <property type="molecule type" value="Genomic_DNA"/>
</dbReference>
<feature type="domain" description="Orn/DAP/Arg decarboxylase 2 N-terminal" evidence="13">
    <location>
        <begin position="527"/>
        <end position="750"/>
    </location>
</feature>
<comment type="caution">
    <text evidence="14">The sequence shown here is derived from an EMBL/GenBank/DDBJ whole genome shotgun (WGS) entry which is preliminary data.</text>
</comment>
<dbReference type="Gene3D" id="2.40.37.10">
    <property type="entry name" value="Lyase, Ornithine Decarboxylase, Chain A, domain 1"/>
    <property type="match status" value="1"/>
</dbReference>
<keyword evidence="11" id="KW-0028">Amino-acid biosynthesis</keyword>
<dbReference type="Gene3D" id="3.30.70.260">
    <property type="match status" value="2"/>
</dbReference>
<dbReference type="InterPro" id="IPR022657">
    <property type="entry name" value="De-COase2_CS"/>
</dbReference>
<dbReference type="InterPro" id="IPR045865">
    <property type="entry name" value="ACT-like_dom_sf"/>
</dbReference>
<dbReference type="NCBIfam" id="TIGR00657">
    <property type="entry name" value="asp_kinases"/>
    <property type="match status" value="1"/>
</dbReference>
<dbReference type="EC" id="2.7.2.4" evidence="3"/>
<dbReference type="NCBIfam" id="NF006515">
    <property type="entry name" value="PRK08961.1"/>
    <property type="match status" value="1"/>
</dbReference>
<dbReference type="Gene3D" id="3.20.20.10">
    <property type="entry name" value="Alanine racemase"/>
    <property type="match status" value="1"/>
</dbReference>
<feature type="domain" description="Aspartate/glutamate/uridylate kinase" evidence="12">
    <location>
        <begin position="7"/>
        <end position="287"/>
    </location>
</feature>
<dbReference type="PROSITE" id="PS00324">
    <property type="entry name" value="ASPARTOKINASE"/>
    <property type="match status" value="1"/>
</dbReference>
<evidence type="ECO:0000313" key="15">
    <source>
        <dbReference type="Proteomes" id="UP001523550"/>
    </source>
</evidence>
<sequence length="862" mass="92898">MEPSSPLVVLKFGGTSVSSSDNWKQIETVVAKRKQAGFRVLLVHSALAGVSDTIAEALAGISSLDPDSLIDELRARHLSLAASMDLAGVESGLEEGLEELGRLLEGARLIGEVTPRLRARAMSQGERLAGVLAEARLEAAGLAPDAVDPTELLSIQPRDLDAADWLSAVCDDAADPGGQAWLQGRGELVLTQGFFARHPEGGPALLGRGGSDTSAAYLAARLGAERLEIWTDVPGLFSANPKALPSARLLRRLDYDEAQEIATTGAKILHPRCIAPVRRHQIPLWVRYTGNPDMDGTEIGPGSGDTEARVKAISTRSGVVLVSMETLGMWQEVGFLARAFDCFSRHGLSVDLVSTSETNVTVSLDADANDLGEEVLTGLLDDLSGFCRATLIRDCATVSVVGRRIRSILHQLGPALEVFEERHIHLLSQAANDLNFTAVIEAGEAPRLVEQLHRSLIHTVPDDPVLGPTWQQLFEPGPQAVTPLRPASWWWQDRDRLLSLAVEQAPAFVYHLPSVQSAIDELAAVTAVDRVLYAVKANAHPQILAQVERAGFGFECVSPGEVRHVKEQLPGLDPERILFTPNFAPRAEYVFGLEQGVRVTLDNLHPLIHWPELFAGRDIFLRLDPGQGRGHHKHVRTAGIQSKFGIPLFELDEAARLVEAAGARVVGLHAHSGSGIRTPDNWRQIAIILGEAAERFPDVEILDLGGGLGVVEKPGDQPLDTEAMDESLKSMASAFPGKQLWIEPGRYLVARAGVLLARVTQTKGKGEARYVGIETGMNSLIRPSLYGAWHEIVNLSRPNEPAGSPATVVGPICETGDVLGNERLLPECTEGDVLAIANAGAYGRVMSSNYNRRDPAAEIVIE</sequence>
<evidence type="ECO:0000256" key="10">
    <source>
        <dbReference type="ARBA" id="ARBA00023239"/>
    </source>
</evidence>
<dbReference type="SUPFAM" id="SSF55021">
    <property type="entry name" value="ACT-like"/>
    <property type="match status" value="2"/>
</dbReference>
<dbReference type="InterPro" id="IPR000183">
    <property type="entry name" value="Orn/DAP/Arg_de-COase"/>
</dbReference>
<reference evidence="14 15" key="1">
    <citation type="submission" date="2022-03" db="EMBL/GenBank/DDBJ databases">
        <title>Genomic Encyclopedia of Type Strains, Phase III (KMG-III): the genomes of soil and plant-associated and newly described type strains.</title>
        <authorList>
            <person name="Whitman W."/>
        </authorList>
    </citation>
    <scope>NUCLEOTIDE SEQUENCE [LARGE SCALE GENOMIC DNA]</scope>
    <source>
        <strain evidence="14 15">BSker1</strain>
    </source>
</reference>
<dbReference type="SUPFAM" id="SSF53633">
    <property type="entry name" value="Carbamate kinase-like"/>
    <property type="match status" value="1"/>
</dbReference>
<dbReference type="Gene3D" id="1.20.120.1320">
    <property type="entry name" value="Aspartokinase, catalytic domain"/>
    <property type="match status" value="1"/>
</dbReference>
<dbReference type="InterPro" id="IPR001341">
    <property type="entry name" value="Asp_kinase"/>
</dbReference>
<dbReference type="PANTHER" id="PTHR43727:SF2">
    <property type="entry name" value="GROUP IV DECARBOXYLASE"/>
    <property type="match status" value="1"/>
</dbReference>
<name>A0ABT1G9G1_9GAMM</name>
<gene>
    <name evidence="14" type="ORF">J2T60_001961</name>
</gene>
<protein>
    <recommendedName>
        <fullName evidence="3">aspartate kinase</fullName>
        <ecNumber evidence="3">2.7.2.4</ecNumber>
    </recommendedName>
</protein>
<keyword evidence="5" id="KW-0547">Nucleotide-binding</keyword>
<dbReference type="Pfam" id="PF00696">
    <property type="entry name" value="AA_kinase"/>
    <property type="match status" value="1"/>
</dbReference>
<evidence type="ECO:0000256" key="1">
    <source>
        <dbReference type="ARBA" id="ARBA00001933"/>
    </source>
</evidence>
<keyword evidence="7" id="KW-0210">Decarboxylase</keyword>
<dbReference type="PRINTS" id="PR01181">
    <property type="entry name" value="DAPDCRBXLASE"/>
</dbReference>
<dbReference type="PROSITE" id="PS00879">
    <property type="entry name" value="ODR_DC_2_2"/>
    <property type="match status" value="1"/>
</dbReference>
<dbReference type="InterPro" id="IPR018042">
    <property type="entry name" value="Aspartate_kinase_CS"/>
</dbReference>
<dbReference type="InterPro" id="IPR022644">
    <property type="entry name" value="De-COase2_N"/>
</dbReference>
<dbReference type="SUPFAM" id="SSF51419">
    <property type="entry name" value="PLP-binding barrel"/>
    <property type="match status" value="1"/>
</dbReference>
<evidence type="ECO:0000256" key="7">
    <source>
        <dbReference type="ARBA" id="ARBA00022793"/>
    </source>
</evidence>
<dbReference type="InterPro" id="IPR011246">
    <property type="entry name" value="DAP_dec_asp_kin"/>
</dbReference>
<evidence type="ECO:0000256" key="4">
    <source>
        <dbReference type="ARBA" id="ARBA00022679"/>
    </source>
</evidence>
<dbReference type="PRINTS" id="PR01179">
    <property type="entry name" value="ODADCRBXLASE"/>
</dbReference>
<evidence type="ECO:0000256" key="11">
    <source>
        <dbReference type="RuleBase" id="RU004249"/>
    </source>
</evidence>
<dbReference type="Pfam" id="PF02784">
    <property type="entry name" value="Orn_Arg_deC_N"/>
    <property type="match status" value="1"/>
</dbReference>
<dbReference type="InterPro" id="IPR022653">
    <property type="entry name" value="De-COase2_pyr-phos_BS"/>
</dbReference>
<comment type="pathway">
    <text evidence="2 11">Amino-acid biosynthesis; L-lysine biosynthesis via DAP pathway; (S)-tetrahydrodipicolinate from L-aspartate: step 1/4.</text>
</comment>
<evidence type="ECO:0000313" key="14">
    <source>
        <dbReference type="EMBL" id="MCP1727961.1"/>
    </source>
</evidence>
<evidence type="ECO:0000256" key="5">
    <source>
        <dbReference type="ARBA" id="ARBA00022741"/>
    </source>
</evidence>
<proteinExistence type="predicted"/>
<keyword evidence="6 14" id="KW-0418">Kinase</keyword>
<dbReference type="InterPro" id="IPR009006">
    <property type="entry name" value="Ala_racemase/Decarboxylase_C"/>
</dbReference>
<evidence type="ECO:0000256" key="6">
    <source>
        <dbReference type="ARBA" id="ARBA00022777"/>
    </source>
</evidence>
<comment type="pathway">
    <text evidence="11">Amino-acid biosynthesis; L-methionine biosynthesis via de novo pathway; L-homoserine from L-aspartate: step 1/3.</text>
</comment>
<dbReference type="InterPro" id="IPR001048">
    <property type="entry name" value="Asp/Glu/Uridylate_kinase"/>
</dbReference>
<evidence type="ECO:0000256" key="2">
    <source>
        <dbReference type="ARBA" id="ARBA00004766"/>
    </source>
</evidence>
<evidence type="ECO:0000256" key="3">
    <source>
        <dbReference type="ARBA" id="ARBA00013059"/>
    </source>
</evidence>
<keyword evidence="10 14" id="KW-0456">Lyase</keyword>
<dbReference type="SUPFAM" id="SSF50621">
    <property type="entry name" value="Alanine racemase C-terminal domain-like"/>
    <property type="match status" value="1"/>
</dbReference>
<keyword evidence="8" id="KW-0067">ATP-binding</keyword>
<organism evidence="14 15">
    <name type="scientific">Natronospira proteinivora</name>
    <dbReference type="NCBI Taxonomy" id="1807133"/>
    <lineage>
        <taxon>Bacteria</taxon>
        <taxon>Pseudomonadati</taxon>
        <taxon>Pseudomonadota</taxon>
        <taxon>Gammaproteobacteria</taxon>
        <taxon>Natronospirales</taxon>
        <taxon>Natronospiraceae</taxon>
        <taxon>Natronospira</taxon>
    </lineage>
</organism>
<dbReference type="RefSeq" id="WP_253449113.1">
    <property type="nucleotide sequence ID" value="NZ_JALJYF010000002.1"/>
</dbReference>
<dbReference type="Gene3D" id="3.40.1160.10">
    <property type="entry name" value="Acetylglutamate kinase-like"/>
    <property type="match status" value="1"/>
</dbReference>
<dbReference type="PIRSF" id="PIRSF036459">
    <property type="entry name" value="DAP_dec_asp_kin"/>
    <property type="match status" value="1"/>
</dbReference>
<dbReference type="InterPro" id="IPR042199">
    <property type="entry name" value="AsparK_Bifunc_asparK/hSer_DH"/>
</dbReference>
<dbReference type="GO" id="GO:0004072">
    <property type="term" value="F:aspartate kinase activity"/>
    <property type="evidence" value="ECO:0007669"/>
    <property type="project" value="UniProtKB-EC"/>
</dbReference>
<evidence type="ECO:0000256" key="9">
    <source>
        <dbReference type="ARBA" id="ARBA00022898"/>
    </source>
</evidence>
<dbReference type="GO" id="GO:0008836">
    <property type="term" value="F:diaminopimelate decarboxylase activity"/>
    <property type="evidence" value="ECO:0007669"/>
    <property type="project" value="UniProtKB-EC"/>
</dbReference>
<dbReference type="InterPro" id="IPR036393">
    <property type="entry name" value="AceGlu_kinase-like_sf"/>
</dbReference>
<keyword evidence="15" id="KW-1185">Reference proteome</keyword>
<dbReference type="Proteomes" id="UP001523550">
    <property type="component" value="Unassembled WGS sequence"/>
</dbReference>
<comment type="cofactor">
    <cofactor evidence="1">
        <name>pyridoxal 5'-phosphate</name>
        <dbReference type="ChEBI" id="CHEBI:597326"/>
    </cofactor>
</comment>
<accession>A0ABT1G9G1</accession>
<dbReference type="PROSITE" id="PS00878">
    <property type="entry name" value="ODR_DC_2_1"/>
    <property type="match status" value="1"/>
</dbReference>
<dbReference type="InterPro" id="IPR029066">
    <property type="entry name" value="PLP-binding_barrel"/>
</dbReference>